<dbReference type="AlphaFoldDB" id="A0A1F6CNP9"/>
<dbReference type="PANTHER" id="PTHR10151">
    <property type="entry name" value="ECTONUCLEOTIDE PYROPHOSPHATASE/PHOSPHODIESTERASE"/>
    <property type="match status" value="1"/>
</dbReference>
<reference evidence="1 2" key="1">
    <citation type="journal article" date="2016" name="Nat. Commun.">
        <title>Thousands of microbial genomes shed light on interconnected biogeochemical processes in an aquifer system.</title>
        <authorList>
            <person name="Anantharaman K."/>
            <person name="Brown C.T."/>
            <person name="Hug L.A."/>
            <person name="Sharon I."/>
            <person name="Castelle C.J."/>
            <person name="Probst A.J."/>
            <person name="Thomas B.C."/>
            <person name="Singh A."/>
            <person name="Wilkins M.J."/>
            <person name="Karaoz U."/>
            <person name="Brodie E.L."/>
            <person name="Williams K.H."/>
            <person name="Hubbard S.S."/>
            <person name="Banfield J.F."/>
        </authorList>
    </citation>
    <scope>NUCLEOTIDE SEQUENCE [LARGE SCALE GENOMIC DNA]</scope>
    <source>
        <strain evidence="2">RIFCSPLOWO2_12_FULL_64_10</strain>
    </source>
</reference>
<dbReference type="InterPro" id="IPR002591">
    <property type="entry name" value="Phosphodiest/P_Trfase"/>
</dbReference>
<dbReference type="InterPro" id="IPR017850">
    <property type="entry name" value="Alkaline_phosphatase_core_sf"/>
</dbReference>
<evidence type="ECO:0000313" key="2">
    <source>
        <dbReference type="Proteomes" id="UP000178606"/>
    </source>
</evidence>
<dbReference type="Proteomes" id="UP000178606">
    <property type="component" value="Unassembled WGS sequence"/>
</dbReference>
<accession>A0A1F6CNP9</accession>
<dbReference type="Pfam" id="PF01663">
    <property type="entry name" value="Phosphodiest"/>
    <property type="match status" value="1"/>
</dbReference>
<comment type="caution">
    <text evidence="1">The sequence shown here is derived from an EMBL/GenBank/DDBJ whole genome shotgun (WGS) entry which is preliminary data.</text>
</comment>
<protein>
    <recommendedName>
        <fullName evidence="3">Phosphodiesterase</fullName>
    </recommendedName>
</protein>
<dbReference type="PANTHER" id="PTHR10151:SF120">
    <property type="entry name" value="BIS(5'-ADENOSYL)-TRIPHOSPHATASE"/>
    <property type="match status" value="1"/>
</dbReference>
<dbReference type="Gene3D" id="3.40.720.10">
    <property type="entry name" value="Alkaline Phosphatase, subunit A"/>
    <property type="match status" value="1"/>
</dbReference>
<dbReference type="SUPFAM" id="SSF53649">
    <property type="entry name" value="Alkaline phosphatase-like"/>
    <property type="match status" value="1"/>
</dbReference>
<proteinExistence type="predicted"/>
<sequence>MNAVARRILTRLCARRTLNGVALPDRFLLPAYEGHSLANVPATALAHFGVPGPPTPPLAPEVVGDQLKGARKLVVLLIDALGYLPLTAQMASDRGLSLNALARRGRYVPLTSVFPSTTSATLSTLHTGLPPSGHGIMGYRMYLPERGVVANMIRLSPDADERPNQLLHAPEDGPALLGVPTVHRRLTRAGVKSICLIEKTIFRSGLSQMLYADATATIPYVNSSDLFVQIRKLITTDPDTPACIWAYWGALDTIQHDYGTWGEEPAAEVRSLAYSLQTELVAPLRRSRACAAALMLTADHGHIHVAEEDILPATRFRRLRDALTAPPTGTGRSPYLHLKDGMAGALKDYLNRRLGDRVLALRSGEALAEGLWGPGEVRAEAPGRVGDLVLLMRGSRMLFYPYRKGVRPFHLAGGSHGGLHEEEMLIPFLCVRL</sequence>
<evidence type="ECO:0000313" key="1">
    <source>
        <dbReference type="EMBL" id="OGG50804.1"/>
    </source>
</evidence>
<organism evidence="1 2">
    <name type="scientific">Handelsmanbacteria sp. (strain RIFCSPLOWO2_12_FULL_64_10)</name>
    <dbReference type="NCBI Taxonomy" id="1817868"/>
    <lineage>
        <taxon>Bacteria</taxon>
        <taxon>Candidatus Handelsmaniibacteriota</taxon>
    </lineage>
</organism>
<name>A0A1F6CNP9_HANXR</name>
<dbReference type="EMBL" id="MFKF01000200">
    <property type="protein sequence ID" value="OGG50804.1"/>
    <property type="molecule type" value="Genomic_DNA"/>
</dbReference>
<gene>
    <name evidence="1" type="ORF">A3F84_17445</name>
</gene>
<evidence type="ECO:0008006" key="3">
    <source>
        <dbReference type="Google" id="ProtNLM"/>
    </source>
</evidence>
<dbReference type="GO" id="GO:0016787">
    <property type="term" value="F:hydrolase activity"/>
    <property type="evidence" value="ECO:0007669"/>
    <property type="project" value="UniProtKB-ARBA"/>
</dbReference>